<organism evidence="4 5">
    <name type="scientific">Reichenbachiella agariperforans</name>
    <dbReference type="NCBI Taxonomy" id="156994"/>
    <lineage>
        <taxon>Bacteria</taxon>
        <taxon>Pseudomonadati</taxon>
        <taxon>Bacteroidota</taxon>
        <taxon>Cytophagia</taxon>
        <taxon>Cytophagales</taxon>
        <taxon>Reichenbachiellaceae</taxon>
        <taxon>Reichenbachiella</taxon>
    </lineage>
</organism>
<dbReference type="CDD" id="cd18793">
    <property type="entry name" value="SF2_C_SNF"/>
    <property type="match status" value="1"/>
</dbReference>
<dbReference type="InterPro" id="IPR038718">
    <property type="entry name" value="SNF2-like_sf"/>
</dbReference>
<keyword evidence="4" id="KW-0067">ATP-binding</keyword>
<dbReference type="InterPro" id="IPR014001">
    <property type="entry name" value="Helicase_ATP-bd"/>
</dbReference>
<feature type="domain" description="Helicase ATP-binding" evidence="2">
    <location>
        <begin position="532"/>
        <end position="691"/>
    </location>
</feature>
<dbReference type="GO" id="GO:0016787">
    <property type="term" value="F:hydrolase activity"/>
    <property type="evidence" value="ECO:0007669"/>
    <property type="project" value="UniProtKB-KW"/>
</dbReference>
<dbReference type="SMART" id="SM00487">
    <property type="entry name" value="DEXDc"/>
    <property type="match status" value="1"/>
</dbReference>
<dbReference type="PROSITE" id="PS51192">
    <property type="entry name" value="HELICASE_ATP_BIND_1"/>
    <property type="match status" value="1"/>
</dbReference>
<keyword evidence="4" id="KW-0347">Helicase</keyword>
<dbReference type="PANTHER" id="PTHR10799">
    <property type="entry name" value="SNF2/RAD54 HELICASE FAMILY"/>
    <property type="match status" value="1"/>
</dbReference>
<accession>A0A1M6KUE9</accession>
<dbReference type="GO" id="GO:0004386">
    <property type="term" value="F:helicase activity"/>
    <property type="evidence" value="ECO:0007669"/>
    <property type="project" value="UniProtKB-KW"/>
</dbReference>
<dbReference type="PROSITE" id="PS51194">
    <property type="entry name" value="HELICASE_CTER"/>
    <property type="match status" value="1"/>
</dbReference>
<dbReference type="RefSeq" id="WP_073119442.1">
    <property type="nucleotide sequence ID" value="NZ_FRAA01000001.1"/>
</dbReference>
<evidence type="ECO:0000313" key="5">
    <source>
        <dbReference type="Proteomes" id="UP000184474"/>
    </source>
</evidence>
<dbReference type="Proteomes" id="UP000184474">
    <property type="component" value="Unassembled WGS sequence"/>
</dbReference>
<evidence type="ECO:0000256" key="1">
    <source>
        <dbReference type="ARBA" id="ARBA00022801"/>
    </source>
</evidence>
<dbReference type="STRING" id="156994.SAMN04488028_101710"/>
<dbReference type="SMART" id="SM00490">
    <property type="entry name" value="HELICc"/>
    <property type="match status" value="1"/>
</dbReference>
<dbReference type="InterPro" id="IPR001650">
    <property type="entry name" value="Helicase_C-like"/>
</dbReference>
<dbReference type="InterPro" id="IPR049730">
    <property type="entry name" value="SNF2/RAD54-like_C"/>
</dbReference>
<evidence type="ECO:0000259" key="2">
    <source>
        <dbReference type="PROSITE" id="PS51192"/>
    </source>
</evidence>
<dbReference type="Gene3D" id="3.40.50.300">
    <property type="entry name" value="P-loop containing nucleotide triphosphate hydrolases"/>
    <property type="match status" value="1"/>
</dbReference>
<dbReference type="AlphaFoldDB" id="A0A1M6KUE9"/>
<reference evidence="5" key="1">
    <citation type="submission" date="2016-11" db="EMBL/GenBank/DDBJ databases">
        <authorList>
            <person name="Varghese N."/>
            <person name="Submissions S."/>
        </authorList>
    </citation>
    <scope>NUCLEOTIDE SEQUENCE [LARGE SCALE GENOMIC DNA]</scope>
    <source>
        <strain evidence="5">DSM 26134</strain>
    </source>
</reference>
<dbReference type="GO" id="GO:0005524">
    <property type="term" value="F:ATP binding"/>
    <property type="evidence" value="ECO:0007669"/>
    <property type="project" value="InterPro"/>
</dbReference>
<feature type="domain" description="Helicase C-terminal" evidence="3">
    <location>
        <begin position="813"/>
        <end position="969"/>
    </location>
</feature>
<dbReference type="InterPro" id="IPR000330">
    <property type="entry name" value="SNF2_N"/>
</dbReference>
<dbReference type="Pfam" id="PF00271">
    <property type="entry name" value="Helicase_C"/>
    <property type="match status" value="1"/>
</dbReference>
<keyword evidence="1" id="KW-0378">Hydrolase</keyword>
<dbReference type="SUPFAM" id="SSF52540">
    <property type="entry name" value="P-loop containing nucleoside triphosphate hydrolases"/>
    <property type="match status" value="2"/>
</dbReference>
<evidence type="ECO:0000259" key="3">
    <source>
        <dbReference type="PROSITE" id="PS51194"/>
    </source>
</evidence>
<dbReference type="CDD" id="cd18012">
    <property type="entry name" value="DEXQc_arch_SWI2_SNF2"/>
    <property type="match status" value="1"/>
</dbReference>
<protein>
    <submittedName>
        <fullName evidence="4">Superfamily II DNA or RNA helicase, SNF2 family</fullName>
    </submittedName>
</protein>
<keyword evidence="5" id="KW-1185">Reference proteome</keyword>
<dbReference type="EMBL" id="FRAA01000001">
    <property type="protein sequence ID" value="SHJ62504.1"/>
    <property type="molecule type" value="Genomic_DNA"/>
</dbReference>
<proteinExistence type="predicted"/>
<dbReference type="InterPro" id="IPR027417">
    <property type="entry name" value="P-loop_NTPase"/>
</dbReference>
<keyword evidence="4" id="KW-0547">Nucleotide-binding</keyword>
<dbReference type="Gene3D" id="3.40.50.10810">
    <property type="entry name" value="Tandem AAA-ATPase domain"/>
    <property type="match status" value="1"/>
</dbReference>
<name>A0A1M6KUE9_REIAG</name>
<sequence length="978" mass="113206">MKVSPNEPFQLIYTLFDHQYLGYLFESFVIQKDTEGRLTFAHQNISAMNAAEFADGLDEADYELIKQMDSMQADTVVKHFEKKRIKPDDYFLKVFDPKNGDQTKQDEIRAYVERRRAKIMPLIKGKRLFEMGNDGEPAWKEIEVLEDEASVLFHFRRNEENTHYFPTIKHRDEKIEFQYKGAYILCNDPAFIVIENKLYSFQKNVDANKLKPFLNKKFIAVPKKIEDSYYRKFVAPLVASFDVYAKGFDIKTEHHDLKPTLYFSELASTNGQSMELFGSNGNANTDLLQESKILFELKFKYGNHSYKADHFKEVNVHVESEDDDYTFYRIRRNITQEKKYLKFLEESGLALRSSQVTVPLGKAFSWIEDTKKFLQDAGISLVQNGKSIKRYFIGKSEMTLEIKENIDWFDIHAIVKFGEFEIPFKVIRNYILKNIKEIELPNGEIAVIPDAWFEQYAELMAFSDEGNAEELQLQKHHISLVKELTESNLAQINLKGKLLKLQDFDKIDDFEIPQGFMGDLRPYQKAGYNWMRFLRSYSLGGCLADDMGLGKTVQTLALLQSVHSEEEAGTSLLVMPTSLIYNWEKEAEKFTPKLKILNYTGGKREKNIKGFSKYDLVLTSYGIIRQDIDLLKEFHFNYIILDESQVIKNPDSIISKSIRELYSSNKLILTGTPIENTTMDLWSQLSFVNPGLLGTKSFFKKQYQLPIEKKKDEASTKKLYSIIKPFLLRRNKSQVATDLPEKIENVRYSTMSAEQEEAYEKVKSAYRDKIMKEIDAGGLGKSQFMILQGLTKLRQIANHPLLADETYEGESGKLEDISYMLENAIKKDQKILVFSQFVKHLKIVSKYLDGQKIQYTYLDGTTKDRQGQVEKFQNDPTIQVFLISLKAGGLGLNLTQAEYVFLLDPWWNPAIEAQAIDRAHRIGQKNKVFTYRFITKNTVEEKIMHLQQSKKQLAADLITTEESFVKNLSKDDLVGLLD</sequence>
<gene>
    <name evidence="4" type="ORF">SAMN04488028_101710</name>
</gene>
<dbReference type="Pfam" id="PF00176">
    <property type="entry name" value="SNF2-rel_dom"/>
    <property type="match status" value="1"/>
</dbReference>
<evidence type="ECO:0000313" key="4">
    <source>
        <dbReference type="EMBL" id="SHJ62504.1"/>
    </source>
</evidence>